<dbReference type="AlphaFoldDB" id="A0A7V4XTP4"/>
<feature type="transmembrane region" description="Helical" evidence="5">
    <location>
        <begin position="175"/>
        <end position="193"/>
    </location>
</feature>
<feature type="transmembrane region" description="Helical" evidence="5">
    <location>
        <begin position="245"/>
        <end position="266"/>
    </location>
</feature>
<dbReference type="PANTHER" id="PTHR30520:SF2">
    <property type="entry name" value="INNER MEMBRANE PROTEIN YFDC"/>
    <property type="match status" value="1"/>
</dbReference>
<organism evidence="6">
    <name type="scientific">Acidobacterium capsulatum</name>
    <dbReference type="NCBI Taxonomy" id="33075"/>
    <lineage>
        <taxon>Bacteria</taxon>
        <taxon>Pseudomonadati</taxon>
        <taxon>Acidobacteriota</taxon>
        <taxon>Terriglobia</taxon>
        <taxon>Terriglobales</taxon>
        <taxon>Acidobacteriaceae</taxon>
        <taxon>Acidobacterium</taxon>
    </lineage>
</organism>
<gene>
    <name evidence="6" type="ORF">ENW50_10170</name>
</gene>
<feature type="transmembrane region" description="Helical" evidence="5">
    <location>
        <begin position="79"/>
        <end position="98"/>
    </location>
</feature>
<evidence type="ECO:0000256" key="2">
    <source>
        <dbReference type="ARBA" id="ARBA00022692"/>
    </source>
</evidence>
<sequence>MALRDVKLEPAADKGESQQLDLDRPTAVEIFEQVARNARHELRRTNLTLALSGMVGGLTMGLTALGVSVVSAKLGTSDIAQTIAFLLYPLGFIAVILGRGQLFTENTLYPIALILAERRHVMSTARLWAIVFPANVAGTLLFALLAVRTNALDPSEVHALTQLGMEAAAPSMSHIFWSGVIGGWIIAMVAWLVSGSHSITGSVAVIWMFTFIVGLGHFAHCIATSGEIISAVLNHALPWTQYLRWIVPATLGNITGGVVLVTLFEYGQTKLR</sequence>
<reference evidence="6" key="1">
    <citation type="journal article" date="2020" name="mSystems">
        <title>Genome- and Community-Level Interaction Insights into Carbon Utilization and Element Cycling Functions of Hydrothermarchaeota in Hydrothermal Sediment.</title>
        <authorList>
            <person name="Zhou Z."/>
            <person name="Liu Y."/>
            <person name="Xu W."/>
            <person name="Pan J."/>
            <person name="Luo Z.H."/>
            <person name="Li M."/>
        </authorList>
    </citation>
    <scope>NUCLEOTIDE SEQUENCE [LARGE SCALE GENOMIC DNA]</scope>
    <source>
        <strain evidence="6">SpSt-855</strain>
    </source>
</reference>
<dbReference type="GO" id="GO:0005886">
    <property type="term" value="C:plasma membrane"/>
    <property type="evidence" value="ECO:0007669"/>
    <property type="project" value="TreeGrafter"/>
</dbReference>
<evidence type="ECO:0000256" key="3">
    <source>
        <dbReference type="ARBA" id="ARBA00022989"/>
    </source>
</evidence>
<evidence type="ECO:0000256" key="5">
    <source>
        <dbReference type="SAM" id="Phobius"/>
    </source>
</evidence>
<comment type="caution">
    <text evidence="6">The sequence shown here is derived from an EMBL/GenBank/DDBJ whole genome shotgun (WGS) entry which is preliminary data.</text>
</comment>
<feature type="transmembrane region" description="Helical" evidence="5">
    <location>
        <begin position="46"/>
        <end position="67"/>
    </location>
</feature>
<feature type="transmembrane region" description="Helical" evidence="5">
    <location>
        <begin position="127"/>
        <end position="147"/>
    </location>
</feature>
<evidence type="ECO:0000256" key="4">
    <source>
        <dbReference type="ARBA" id="ARBA00023136"/>
    </source>
</evidence>
<evidence type="ECO:0000313" key="6">
    <source>
        <dbReference type="EMBL" id="HGY95028.1"/>
    </source>
</evidence>
<dbReference type="PANTHER" id="PTHR30520">
    <property type="entry name" value="FORMATE TRANSPORTER-RELATED"/>
    <property type="match status" value="1"/>
</dbReference>
<comment type="subcellular location">
    <subcellularLocation>
        <location evidence="1">Membrane</location>
        <topology evidence="1">Multi-pass membrane protein</topology>
    </subcellularLocation>
</comment>
<dbReference type="Pfam" id="PF01226">
    <property type="entry name" value="Form_Nir_trans"/>
    <property type="match status" value="1"/>
</dbReference>
<protein>
    <submittedName>
        <fullName evidence="6">Formate/nitrite transporter family protein</fullName>
    </submittedName>
</protein>
<evidence type="ECO:0000256" key="1">
    <source>
        <dbReference type="ARBA" id="ARBA00004141"/>
    </source>
</evidence>
<dbReference type="EMBL" id="DTKL01000063">
    <property type="protein sequence ID" value="HGY95028.1"/>
    <property type="molecule type" value="Genomic_DNA"/>
</dbReference>
<dbReference type="Gene3D" id="1.20.1080.10">
    <property type="entry name" value="Glycerol uptake facilitator protein"/>
    <property type="match status" value="1"/>
</dbReference>
<keyword evidence="3 5" id="KW-1133">Transmembrane helix</keyword>
<dbReference type="GO" id="GO:0015499">
    <property type="term" value="F:formate transmembrane transporter activity"/>
    <property type="evidence" value="ECO:0007669"/>
    <property type="project" value="TreeGrafter"/>
</dbReference>
<accession>A0A7V4XTP4</accession>
<dbReference type="InterPro" id="IPR000292">
    <property type="entry name" value="For/NO2_transpt"/>
</dbReference>
<proteinExistence type="predicted"/>
<feature type="transmembrane region" description="Helical" evidence="5">
    <location>
        <begin position="205"/>
        <end position="225"/>
    </location>
</feature>
<keyword evidence="2 5" id="KW-0812">Transmembrane</keyword>
<dbReference type="InterPro" id="IPR023271">
    <property type="entry name" value="Aquaporin-like"/>
</dbReference>
<name>A0A7V4XTP4_9BACT</name>
<keyword evidence="4 5" id="KW-0472">Membrane</keyword>